<proteinExistence type="predicted"/>
<dbReference type="InterPro" id="IPR036597">
    <property type="entry name" value="Fido-like_dom_sf"/>
</dbReference>
<evidence type="ECO:0000313" key="6">
    <source>
        <dbReference type="EMBL" id="QLB39723.1"/>
    </source>
</evidence>
<dbReference type="PANTHER" id="PTHR13504">
    <property type="entry name" value="FIDO DOMAIN-CONTAINING PROTEIN DDB_G0283145"/>
    <property type="match status" value="1"/>
</dbReference>
<keyword evidence="4" id="KW-0547">Nucleotide-binding</keyword>
<dbReference type="AlphaFoldDB" id="A0A7D5DX98"/>
<keyword evidence="4" id="KW-0067">ATP-binding</keyword>
<reference evidence="6 7" key="1">
    <citation type="submission" date="2020-06" db="EMBL/GenBank/DDBJ databases">
        <title>Mannheimia pernigra sp. nov. isolated from bovine respiratory tract.</title>
        <authorList>
            <person name="Kuhnert P."/>
            <person name="Akarsu-Egger H."/>
        </authorList>
    </citation>
    <scope>NUCLEOTIDE SEQUENCE [LARGE SCALE GENOMIC DNA]</scope>
    <source>
        <strain evidence="6 7">BNO311</strain>
    </source>
</reference>
<protein>
    <submittedName>
        <fullName evidence="6">Fic family protein</fullName>
    </submittedName>
</protein>
<dbReference type="InterPro" id="IPR040198">
    <property type="entry name" value="Fido_containing"/>
</dbReference>
<dbReference type="InterPro" id="IPR001034">
    <property type="entry name" value="DeoR_HTH"/>
</dbReference>
<sequence length="443" mass="50791">MKLPYPPNLDTLLEQYSINDVLPFLSQFKATDEKGRYLAWDKFKYVYPKDSEIKWLATKLNRKGLKNALRVGECEFSFCVPDSLQAQLHFIDKATGGNVGTSTLTGLNKSEQDRFLLKSLVMEEAITSAQLEGAVTTRKVAKEMLETARKPKTKGEMMIANNYALMKEAIKLKDEPLSIELILELHRTATHNAIENKAIAGEFRKDDDIFISNNDGNRLYHPPSHTQLKALMTAYCEFANADHSGEKGQFIHPVIKAILLHFLIGYIHPFGDGNGRTARALFYWYMLKSGYWLFEYISISRLLKEAPKQYALSYLYSETDELDLTYFIYYQAHIIKRAINDLERFISEKQKRFNAFMGEIAKFTAKTAIKLNDRRIQILQKAIKEKGYIFTAREICNEYGISENTARSDLKGLFELNLLGQFKTGNSISYIAPSDLIERLQTQ</sequence>
<dbReference type="Proteomes" id="UP000509660">
    <property type="component" value="Chromosome"/>
</dbReference>
<keyword evidence="1" id="KW-0805">Transcription regulation</keyword>
<feature type="active site" evidence="3">
    <location>
        <position position="268"/>
    </location>
</feature>
<dbReference type="Pfam" id="PF08220">
    <property type="entry name" value="HTH_DeoR"/>
    <property type="match status" value="1"/>
</dbReference>
<evidence type="ECO:0000259" key="5">
    <source>
        <dbReference type="PROSITE" id="PS51459"/>
    </source>
</evidence>
<accession>A0A7D5DX98</accession>
<evidence type="ECO:0000256" key="1">
    <source>
        <dbReference type="ARBA" id="ARBA00023015"/>
    </source>
</evidence>
<evidence type="ECO:0000256" key="3">
    <source>
        <dbReference type="PIRSR" id="PIRSR640198-1"/>
    </source>
</evidence>
<dbReference type="PROSITE" id="PS51459">
    <property type="entry name" value="FIDO"/>
    <property type="match status" value="1"/>
</dbReference>
<dbReference type="EMBL" id="CP055306">
    <property type="protein sequence ID" value="QLB39723.1"/>
    <property type="molecule type" value="Genomic_DNA"/>
</dbReference>
<dbReference type="PANTHER" id="PTHR13504:SF38">
    <property type="entry name" value="FIDO DOMAIN-CONTAINING PROTEIN"/>
    <property type="match status" value="1"/>
</dbReference>
<evidence type="ECO:0000256" key="2">
    <source>
        <dbReference type="ARBA" id="ARBA00023163"/>
    </source>
</evidence>
<dbReference type="Gene3D" id="1.10.3290.10">
    <property type="entry name" value="Fido-like domain"/>
    <property type="match status" value="1"/>
</dbReference>
<keyword evidence="7" id="KW-1185">Reference proteome</keyword>
<feature type="binding site" evidence="4">
    <location>
        <begin position="272"/>
        <end position="279"/>
    </location>
    <ligand>
        <name>ATP</name>
        <dbReference type="ChEBI" id="CHEBI:30616"/>
    </ligand>
</feature>
<evidence type="ECO:0000256" key="4">
    <source>
        <dbReference type="PIRSR" id="PIRSR640198-2"/>
    </source>
</evidence>
<dbReference type="GO" id="GO:0003700">
    <property type="term" value="F:DNA-binding transcription factor activity"/>
    <property type="evidence" value="ECO:0007669"/>
    <property type="project" value="InterPro"/>
</dbReference>
<dbReference type="InterPro" id="IPR003812">
    <property type="entry name" value="Fido"/>
</dbReference>
<dbReference type="InterPro" id="IPR036390">
    <property type="entry name" value="WH_DNA-bd_sf"/>
</dbReference>
<dbReference type="SUPFAM" id="SSF140931">
    <property type="entry name" value="Fic-like"/>
    <property type="match status" value="1"/>
</dbReference>
<dbReference type="RefSeq" id="WP_176809413.1">
    <property type="nucleotide sequence ID" value="NZ_CP055306.1"/>
</dbReference>
<feature type="domain" description="Fido" evidence="5">
    <location>
        <begin position="177"/>
        <end position="330"/>
    </location>
</feature>
<evidence type="ECO:0000313" key="7">
    <source>
        <dbReference type="Proteomes" id="UP000509660"/>
    </source>
</evidence>
<organism evidence="6 7">
    <name type="scientific">Mannheimia pernigra</name>
    <dbReference type="NCBI Taxonomy" id="111844"/>
    <lineage>
        <taxon>Bacteria</taxon>
        <taxon>Pseudomonadati</taxon>
        <taxon>Pseudomonadota</taxon>
        <taxon>Gammaproteobacteria</taxon>
        <taxon>Pasteurellales</taxon>
        <taxon>Pasteurellaceae</taxon>
        <taxon>Mannheimia</taxon>
    </lineage>
</organism>
<dbReference type="GO" id="GO:0005524">
    <property type="term" value="F:ATP binding"/>
    <property type="evidence" value="ECO:0007669"/>
    <property type="project" value="UniProtKB-KW"/>
</dbReference>
<dbReference type="SUPFAM" id="SSF46785">
    <property type="entry name" value="Winged helix' DNA-binding domain"/>
    <property type="match status" value="1"/>
</dbReference>
<dbReference type="Pfam" id="PF02661">
    <property type="entry name" value="Fic"/>
    <property type="match status" value="1"/>
</dbReference>
<name>A0A7D5DX98_9PAST</name>
<keyword evidence="2" id="KW-0804">Transcription</keyword>
<gene>
    <name evidence="6" type="ORF">HV559_01870</name>
</gene>